<feature type="domain" description="KIB1-4 beta-propeller" evidence="1">
    <location>
        <begin position="76"/>
        <end position="315"/>
    </location>
</feature>
<dbReference type="Proteomes" id="UP000244336">
    <property type="component" value="Chromosome 2"/>
</dbReference>
<evidence type="ECO:0000313" key="2">
    <source>
        <dbReference type="EMBL" id="PUZ71494.1"/>
    </source>
</evidence>
<dbReference type="Pfam" id="PF03478">
    <property type="entry name" value="Beta-prop_KIB1-4"/>
    <property type="match status" value="1"/>
</dbReference>
<accession>A0A2T7EUK0</accession>
<sequence length="398" mass="44555">MAGWSSLPGDLINRVADCLLATDDLDHYMDFRAVCRSWPSSTADPRSSPRDPRFLPRQWVMLDEVHQTDTRLFVNVATGRFVRRDLPLLRRYFVVAGAVGGSVVLAERVSPHATGVLNPFTGSLLRFEAPVPSETIAAAHVVGSSPPTLVLIFDESSSITWADPDSESFIELKDERYIIYPPIKLALVGGIYAAAHEGGSLPSLLVPTANKILDVASKPIMDYFPGPEAPENRGFFVDSEGEMLMVFKVPHRIEVFKFDARSDRLEPVKDLGSRALFLGDCRCLSVDANKLPSVEANCIYYVVVEEPWYKICVYSLKDEMEVWASEAIDSFNPITLSSKVSPPFTVVQLLCSYTFEVRMDFSGRSRMLPCLLWIRILLLVARRNFLPMMIPNQNMIEI</sequence>
<gene>
    <name evidence="2" type="ORF">GQ55_2G317800</name>
</gene>
<keyword evidence="3" id="KW-1185">Reference proteome</keyword>
<name>A0A2T7EUK0_9POAL</name>
<dbReference type="OrthoDB" id="600273at2759"/>
<evidence type="ECO:0000259" key="1">
    <source>
        <dbReference type="Pfam" id="PF03478"/>
    </source>
</evidence>
<evidence type="ECO:0000313" key="3">
    <source>
        <dbReference type="Proteomes" id="UP000244336"/>
    </source>
</evidence>
<dbReference type="PANTHER" id="PTHR33165:SF86">
    <property type="entry name" value="EXPRESSED PROTEIN"/>
    <property type="match status" value="1"/>
</dbReference>
<dbReference type="Gramene" id="PUZ71494">
    <property type="protein sequence ID" value="PUZ71494"/>
    <property type="gene ID" value="GQ55_2G317800"/>
</dbReference>
<reference evidence="2 3" key="1">
    <citation type="submission" date="2018-04" db="EMBL/GenBank/DDBJ databases">
        <title>WGS assembly of Panicum hallii var. hallii HAL2.</title>
        <authorList>
            <person name="Lovell J."/>
            <person name="Jenkins J."/>
            <person name="Lowry D."/>
            <person name="Mamidi S."/>
            <person name="Sreedasyam A."/>
            <person name="Weng X."/>
            <person name="Barry K."/>
            <person name="Bonette J."/>
            <person name="Campitelli B."/>
            <person name="Daum C."/>
            <person name="Gordon S."/>
            <person name="Gould B."/>
            <person name="Lipzen A."/>
            <person name="MacQueen A."/>
            <person name="Palacio-Mejia J."/>
            <person name="Plott C."/>
            <person name="Shakirov E."/>
            <person name="Shu S."/>
            <person name="Yoshinaga Y."/>
            <person name="Zane M."/>
            <person name="Rokhsar D."/>
            <person name="Grimwood J."/>
            <person name="Schmutz J."/>
            <person name="Juenger T."/>
        </authorList>
    </citation>
    <scope>NUCLEOTIDE SEQUENCE [LARGE SCALE GENOMIC DNA]</scope>
    <source>
        <strain evidence="3">cv. HAL2</strain>
    </source>
</reference>
<proteinExistence type="predicted"/>
<dbReference type="PANTHER" id="PTHR33165">
    <property type="entry name" value="F-BOX DOMAIN CONTAINING PROTEIN-LIKE-RELATED"/>
    <property type="match status" value="1"/>
</dbReference>
<dbReference type="EMBL" id="CM009750">
    <property type="protein sequence ID" value="PUZ71494.1"/>
    <property type="molecule type" value="Genomic_DNA"/>
</dbReference>
<protein>
    <recommendedName>
        <fullName evidence="1">KIB1-4 beta-propeller domain-containing protein</fullName>
    </recommendedName>
</protein>
<dbReference type="AlphaFoldDB" id="A0A2T7EUK0"/>
<organism evidence="2 3">
    <name type="scientific">Panicum hallii var. hallii</name>
    <dbReference type="NCBI Taxonomy" id="1504633"/>
    <lineage>
        <taxon>Eukaryota</taxon>
        <taxon>Viridiplantae</taxon>
        <taxon>Streptophyta</taxon>
        <taxon>Embryophyta</taxon>
        <taxon>Tracheophyta</taxon>
        <taxon>Spermatophyta</taxon>
        <taxon>Magnoliopsida</taxon>
        <taxon>Liliopsida</taxon>
        <taxon>Poales</taxon>
        <taxon>Poaceae</taxon>
        <taxon>PACMAD clade</taxon>
        <taxon>Panicoideae</taxon>
        <taxon>Panicodae</taxon>
        <taxon>Paniceae</taxon>
        <taxon>Panicinae</taxon>
        <taxon>Panicum</taxon>
        <taxon>Panicum sect. Panicum</taxon>
    </lineage>
</organism>
<dbReference type="InterPro" id="IPR005174">
    <property type="entry name" value="KIB1-4_b-propeller"/>
</dbReference>